<gene>
    <name evidence="3" type="ORF">ERS852450_01116</name>
    <name evidence="2" type="ORF">ERS852578_02684</name>
</gene>
<proteinExistence type="predicted"/>
<evidence type="ECO:0000256" key="1">
    <source>
        <dbReference type="SAM" id="Phobius"/>
    </source>
</evidence>
<organism evidence="2 4">
    <name type="scientific">Anaerobutyricum hallii</name>
    <dbReference type="NCBI Taxonomy" id="39488"/>
    <lineage>
        <taxon>Bacteria</taxon>
        <taxon>Bacillati</taxon>
        <taxon>Bacillota</taxon>
        <taxon>Clostridia</taxon>
        <taxon>Lachnospirales</taxon>
        <taxon>Lachnospiraceae</taxon>
        <taxon>Anaerobutyricum</taxon>
    </lineage>
</organism>
<dbReference type="EMBL" id="CYZL01000008">
    <property type="protein sequence ID" value="CUO08194.1"/>
    <property type="molecule type" value="Genomic_DNA"/>
</dbReference>
<keyword evidence="1" id="KW-0472">Membrane</keyword>
<evidence type="ECO:0000313" key="5">
    <source>
        <dbReference type="Proteomes" id="UP000095679"/>
    </source>
</evidence>
<dbReference type="OrthoDB" id="5244042at2"/>
<accession>A0A173UUE7</accession>
<dbReference type="Proteomes" id="UP000095390">
    <property type="component" value="Unassembled WGS sequence"/>
</dbReference>
<dbReference type="RefSeq" id="WP_005349875.1">
    <property type="nucleotide sequence ID" value="NZ_BLYK01000016.1"/>
</dbReference>
<sequence length="178" mass="20660">MNSRILNFFNVKLDAFIVFVSVVVVIMFIALFFLLLDYLKMRKRYVEFMTGESGKSLEYTIYKRFREIDKLKAGQKDNDAQIAIIYDMLRRNYSKVGIYKYDAFNVENSLSGGSISFALTLLNSRDNGFILNVIHNRAGCHVYLKEIKEAACEQVLAEEEKISLDMALKYDEKKETDK</sequence>
<dbReference type="InterPro" id="IPR027981">
    <property type="entry name" value="DUF4446"/>
</dbReference>
<dbReference type="GeneID" id="75049897"/>
<name>A0A173UUE7_9FIRM</name>
<evidence type="ECO:0008006" key="6">
    <source>
        <dbReference type="Google" id="ProtNLM"/>
    </source>
</evidence>
<dbReference type="AlphaFoldDB" id="A0A173UUE7"/>
<dbReference type="EMBL" id="CYYC01000044">
    <property type="protein sequence ID" value="CUN17747.1"/>
    <property type="molecule type" value="Genomic_DNA"/>
</dbReference>
<reference evidence="4 5" key="1">
    <citation type="submission" date="2015-09" db="EMBL/GenBank/DDBJ databases">
        <authorList>
            <consortium name="Pathogen Informatics"/>
        </authorList>
    </citation>
    <scope>NUCLEOTIDE SEQUENCE [LARGE SCALE GENOMIC DNA]</scope>
    <source>
        <strain evidence="3 5">2789STDY5834835</strain>
        <strain evidence="2 4">2789STDY5834966</strain>
    </source>
</reference>
<evidence type="ECO:0000313" key="2">
    <source>
        <dbReference type="EMBL" id="CUN17747.1"/>
    </source>
</evidence>
<dbReference type="Pfam" id="PF14584">
    <property type="entry name" value="DUF4446"/>
    <property type="match status" value="1"/>
</dbReference>
<evidence type="ECO:0000313" key="3">
    <source>
        <dbReference type="EMBL" id="CUO08194.1"/>
    </source>
</evidence>
<keyword evidence="1" id="KW-0812">Transmembrane</keyword>
<feature type="transmembrane region" description="Helical" evidence="1">
    <location>
        <begin position="15"/>
        <end position="39"/>
    </location>
</feature>
<dbReference type="Proteomes" id="UP000095679">
    <property type="component" value="Unassembled WGS sequence"/>
</dbReference>
<protein>
    <recommendedName>
        <fullName evidence="6">DUF4446 family protein</fullName>
    </recommendedName>
</protein>
<keyword evidence="1" id="KW-1133">Transmembrane helix</keyword>
<evidence type="ECO:0000313" key="4">
    <source>
        <dbReference type="Proteomes" id="UP000095390"/>
    </source>
</evidence>